<proteinExistence type="predicted"/>
<feature type="domain" description="Amidase" evidence="1">
    <location>
        <begin position="37"/>
        <end position="98"/>
    </location>
</feature>
<organism evidence="2 3">
    <name type="scientific">Nguyenibacter vanlangensis</name>
    <dbReference type="NCBI Taxonomy" id="1216886"/>
    <lineage>
        <taxon>Bacteria</taxon>
        <taxon>Pseudomonadati</taxon>
        <taxon>Pseudomonadota</taxon>
        <taxon>Alphaproteobacteria</taxon>
        <taxon>Acetobacterales</taxon>
        <taxon>Acetobacteraceae</taxon>
        <taxon>Nguyenibacter</taxon>
    </lineage>
</organism>
<dbReference type="GO" id="GO:0016787">
    <property type="term" value="F:hydrolase activity"/>
    <property type="evidence" value="ECO:0007669"/>
    <property type="project" value="UniProtKB-KW"/>
</dbReference>
<dbReference type="Proteomes" id="UP000534870">
    <property type="component" value="Unassembled WGS sequence"/>
</dbReference>
<evidence type="ECO:0000259" key="1">
    <source>
        <dbReference type="Pfam" id="PF01425"/>
    </source>
</evidence>
<dbReference type="SUPFAM" id="SSF75304">
    <property type="entry name" value="Amidase signature (AS) enzymes"/>
    <property type="match status" value="1"/>
</dbReference>
<evidence type="ECO:0000313" key="3">
    <source>
        <dbReference type="Proteomes" id="UP000534870"/>
    </source>
</evidence>
<comment type="caution">
    <text evidence="2">The sequence shown here is derived from an EMBL/GenBank/DDBJ whole genome shotgun (WGS) entry which is preliminary data.</text>
</comment>
<dbReference type="AlphaFoldDB" id="A0A7Y7IY13"/>
<dbReference type="RefSeq" id="WP_246285652.1">
    <property type="nucleotide sequence ID" value="NZ_JABXXP010000296.1"/>
</dbReference>
<dbReference type="InterPro" id="IPR036928">
    <property type="entry name" value="AS_sf"/>
</dbReference>
<name>A0A7Y7IY13_9PROT</name>
<gene>
    <name evidence="2" type="ORF">HUK84_12655</name>
</gene>
<accession>A0A7Y7IY13</accession>
<keyword evidence="2" id="KW-0378">Hydrolase</keyword>
<dbReference type="EMBL" id="JABXXP010000296">
    <property type="protein sequence ID" value="NVN11956.1"/>
    <property type="molecule type" value="Genomic_DNA"/>
</dbReference>
<dbReference type="Pfam" id="PF01425">
    <property type="entry name" value="Amidase"/>
    <property type="match status" value="1"/>
</dbReference>
<reference evidence="2 3" key="1">
    <citation type="submission" date="2020-06" db="EMBL/GenBank/DDBJ databases">
        <title>Description of novel acetic acid bacteria.</title>
        <authorList>
            <person name="Sombolestani A."/>
        </authorList>
    </citation>
    <scope>NUCLEOTIDE SEQUENCE [LARGE SCALE GENOMIC DNA]</scope>
    <source>
        <strain evidence="2 3">LMG 31431</strain>
    </source>
</reference>
<sequence length="100" mass="10613">MTDQTDTPPLASPDTFPDALALAADIRHRRRSAVTTVTAAIAAIEVRDARINSVTRIFGPRAVAEAETIDRRIAAGEDPGPLAGVPFGVKDLFDVTDEVT</sequence>
<protein>
    <submittedName>
        <fullName evidence="2">AtzE family amidohydrolase</fullName>
    </submittedName>
</protein>
<dbReference type="InterPro" id="IPR023631">
    <property type="entry name" value="Amidase_dom"/>
</dbReference>
<dbReference type="Gene3D" id="3.90.1300.10">
    <property type="entry name" value="Amidase signature (AS) domain"/>
    <property type="match status" value="1"/>
</dbReference>
<feature type="non-terminal residue" evidence="2">
    <location>
        <position position="100"/>
    </location>
</feature>
<evidence type="ECO:0000313" key="2">
    <source>
        <dbReference type="EMBL" id="NVN11956.1"/>
    </source>
</evidence>